<evidence type="ECO:0000256" key="2">
    <source>
        <dbReference type="ARBA" id="ARBA00004906"/>
    </source>
</evidence>
<dbReference type="PANTHER" id="PTHR13931">
    <property type="entry name" value="UBIQUITINATION FACTOR E4"/>
    <property type="match status" value="1"/>
</dbReference>
<proteinExistence type="predicted"/>
<evidence type="ECO:0000256" key="1">
    <source>
        <dbReference type="ARBA" id="ARBA00004123"/>
    </source>
</evidence>
<dbReference type="GO" id="GO:0034450">
    <property type="term" value="F:ubiquitin-ubiquitin ligase activity"/>
    <property type="evidence" value="ECO:0007669"/>
    <property type="project" value="InterPro"/>
</dbReference>
<organism evidence="7 8">
    <name type="scientific">Geodia barretti</name>
    <name type="common">Barrett's horny sponge</name>
    <dbReference type="NCBI Taxonomy" id="519541"/>
    <lineage>
        <taxon>Eukaryota</taxon>
        <taxon>Metazoa</taxon>
        <taxon>Porifera</taxon>
        <taxon>Demospongiae</taxon>
        <taxon>Heteroscleromorpha</taxon>
        <taxon>Tetractinellida</taxon>
        <taxon>Astrophorina</taxon>
        <taxon>Geodiidae</taxon>
        <taxon>Geodia</taxon>
    </lineage>
</organism>
<evidence type="ECO:0000313" key="8">
    <source>
        <dbReference type="Proteomes" id="UP001174909"/>
    </source>
</evidence>
<comment type="pathway">
    <text evidence="2">Protein modification; protein ubiquitination.</text>
</comment>
<dbReference type="GO" id="GO:0005737">
    <property type="term" value="C:cytoplasm"/>
    <property type="evidence" value="ECO:0007669"/>
    <property type="project" value="TreeGrafter"/>
</dbReference>
<dbReference type="Pfam" id="PF10408">
    <property type="entry name" value="Ufd2P_core"/>
    <property type="match status" value="1"/>
</dbReference>
<evidence type="ECO:0000259" key="6">
    <source>
        <dbReference type="Pfam" id="PF10408"/>
    </source>
</evidence>
<sequence length="234" mass="26768">MTSDRLWLTSSDEGCHALQFQTLIGPFLSLSGLLLEWAGPTDKLHPRHTPNEALSALTETITQKLNICRNEMFKVLHSVLRCTETRSKALDFFQATLSLNSRRANLHVDRHVVSSDGFMLNLSVVMQKLCDKIKPSMVDPHYLYRPNSRLELTSSETRICCSSKWFTDTQSQLETRGVLSGQVKFPTECFLMTVHCVHLTWTTAIRHLRELRRELYQIRRNLRLGNVPSQVGVA</sequence>
<gene>
    <name evidence="7" type="ORF">GBAR_LOCUS19053</name>
</gene>
<name>A0AA35SQJ4_GEOBA</name>
<evidence type="ECO:0000256" key="3">
    <source>
        <dbReference type="ARBA" id="ARBA00022679"/>
    </source>
</evidence>
<keyword evidence="8" id="KW-1185">Reference proteome</keyword>
<dbReference type="InterPro" id="IPR019474">
    <property type="entry name" value="Ub_conjug_fac_E4_core"/>
</dbReference>
<accession>A0AA35SQJ4</accession>
<evidence type="ECO:0000256" key="4">
    <source>
        <dbReference type="ARBA" id="ARBA00022786"/>
    </source>
</evidence>
<comment type="subcellular location">
    <subcellularLocation>
        <location evidence="1">Nucleus</location>
    </subcellularLocation>
</comment>
<dbReference type="PANTHER" id="PTHR13931:SF2">
    <property type="entry name" value="UBIQUITIN CONJUGATION FACTOR E4 B"/>
    <property type="match status" value="1"/>
</dbReference>
<dbReference type="InterPro" id="IPR045132">
    <property type="entry name" value="UBE4"/>
</dbReference>
<reference evidence="7" key="1">
    <citation type="submission" date="2023-03" db="EMBL/GenBank/DDBJ databases">
        <authorList>
            <person name="Steffen K."/>
            <person name="Cardenas P."/>
        </authorList>
    </citation>
    <scope>NUCLEOTIDE SEQUENCE</scope>
</reference>
<dbReference type="GO" id="GO:0036503">
    <property type="term" value="P:ERAD pathway"/>
    <property type="evidence" value="ECO:0007669"/>
    <property type="project" value="InterPro"/>
</dbReference>
<feature type="domain" description="Ubiquitin conjugation factor E4 core" evidence="6">
    <location>
        <begin position="25"/>
        <end position="223"/>
    </location>
</feature>
<comment type="caution">
    <text evidence="7">The sequence shown here is derived from an EMBL/GenBank/DDBJ whole genome shotgun (WGS) entry which is preliminary data.</text>
</comment>
<dbReference type="Proteomes" id="UP001174909">
    <property type="component" value="Unassembled WGS sequence"/>
</dbReference>
<dbReference type="AlphaFoldDB" id="A0AA35SQJ4"/>
<evidence type="ECO:0000313" key="7">
    <source>
        <dbReference type="EMBL" id="CAI8033769.1"/>
    </source>
</evidence>
<dbReference type="EMBL" id="CASHTH010002691">
    <property type="protein sequence ID" value="CAI8033769.1"/>
    <property type="molecule type" value="Genomic_DNA"/>
</dbReference>
<keyword evidence="4" id="KW-0833">Ubl conjugation pathway</keyword>
<dbReference type="GO" id="GO:0000209">
    <property type="term" value="P:protein polyubiquitination"/>
    <property type="evidence" value="ECO:0007669"/>
    <property type="project" value="TreeGrafter"/>
</dbReference>
<keyword evidence="5" id="KW-0539">Nucleus</keyword>
<dbReference type="GO" id="GO:0006511">
    <property type="term" value="P:ubiquitin-dependent protein catabolic process"/>
    <property type="evidence" value="ECO:0007669"/>
    <property type="project" value="InterPro"/>
</dbReference>
<dbReference type="GO" id="GO:0000151">
    <property type="term" value="C:ubiquitin ligase complex"/>
    <property type="evidence" value="ECO:0007669"/>
    <property type="project" value="InterPro"/>
</dbReference>
<protein>
    <submittedName>
        <fullName evidence="7">Ubiquitin conjugation factor E4 B</fullName>
    </submittedName>
</protein>
<keyword evidence="3" id="KW-0808">Transferase</keyword>
<dbReference type="GO" id="GO:0005634">
    <property type="term" value="C:nucleus"/>
    <property type="evidence" value="ECO:0007669"/>
    <property type="project" value="UniProtKB-SubCell"/>
</dbReference>
<evidence type="ECO:0000256" key="5">
    <source>
        <dbReference type="ARBA" id="ARBA00023242"/>
    </source>
</evidence>